<keyword evidence="2" id="KW-1133">Transmembrane helix</keyword>
<protein>
    <submittedName>
        <fullName evidence="3">Uncharacterized protein</fullName>
    </submittedName>
</protein>
<accession>F2Q2M7</accession>
<keyword evidence="2" id="KW-0812">Transmembrane</keyword>
<name>F2Q2M7_TRIEC</name>
<dbReference type="VEuPathDB" id="FungiDB:TEQG_08802"/>
<reference evidence="4" key="1">
    <citation type="journal article" date="2012" name="MBio">
        <title>Comparative genome analysis of Trichophyton rubrum and related dermatophytes reveals candidate genes involved in infection.</title>
        <authorList>
            <person name="Martinez D.A."/>
            <person name="Oliver B.G."/>
            <person name="Graeser Y."/>
            <person name="Goldberg J.M."/>
            <person name="Li W."/>
            <person name="Martinez-Rossi N.M."/>
            <person name="Monod M."/>
            <person name="Shelest E."/>
            <person name="Barton R.C."/>
            <person name="Birch E."/>
            <person name="Brakhage A.A."/>
            <person name="Chen Z."/>
            <person name="Gurr S.J."/>
            <person name="Heiman D."/>
            <person name="Heitman J."/>
            <person name="Kosti I."/>
            <person name="Rossi A."/>
            <person name="Saif S."/>
            <person name="Samalova M."/>
            <person name="Saunders C.W."/>
            <person name="Shea T."/>
            <person name="Summerbell R.C."/>
            <person name="Xu J."/>
            <person name="Young S."/>
            <person name="Zeng Q."/>
            <person name="Birren B.W."/>
            <person name="Cuomo C.A."/>
            <person name="White T.C."/>
        </authorList>
    </citation>
    <scope>NUCLEOTIDE SEQUENCE [LARGE SCALE GENOMIC DNA]</scope>
    <source>
        <strain evidence="4">ATCC MYA-4606 / CBS 127.97</strain>
    </source>
</reference>
<evidence type="ECO:0000256" key="2">
    <source>
        <dbReference type="SAM" id="Phobius"/>
    </source>
</evidence>
<dbReference type="HOGENOM" id="CLU_2374284_0_0_1"/>
<feature type="region of interest" description="Disordered" evidence="1">
    <location>
        <begin position="46"/>
        <end position="65"/>
    </location>
</feature>
<dbReference type="OrthoDB" id="10374592at2759"/>
<feature type="transmembrane region" description="Helical" evidence="2">
    <location>
        <begin position="15"/>
        <end position="35"/>
    </location>
</feature>
<evidence type="ECO:0000256" key="1">
    <source>
        <dbReference type="SAM" id="MobiDB-lite"/>
    </source>
</evidence>
<evidence type="ECO:0000313" key="4">
    <source>
        <dbReference type="Proteomes" id="UP000009169"/>
    </source>
</evidence>
<feature type="compositionally biased region" description="Polar residues" evidence="1">
    <location>
        <begin position="54"/>
        <end position="63"/>
    </location>
</feature>
<dbReference type="AlphaFoldDB" id="F2Q2M7"/>
<keyword evidence="4" id="KW-1185">Reference proteome</keyword>
<evidence type="ECO:0000313" key="3">
    <source>
        <dbReference type="EMBL" id="EGE08395.1"/>
    </source>
</evidence>
<sequence length="95" mass="10683">MPFCPICEPYLETVYAYVFAIFLQLLHNMFSFGWLTQCLGAQLESPSAIPPPTQDNDTLNSNDPEAETARPHLLFYLIAQCLGARRKKSSCMPAK</sequence>
<proteinExistence type="predicted"/>
<keyword evidence="2" id="KW-0472">Membrane</keyword>
<organism evidence="3 4">
    <name type="scientific">Trichophyton equinum (strain ATCC MYA-4606 / CBS 127.97)</name>
    <name type="common">Horse ringworm fungus</name>
    <dbReference type="NCBI Taxonomy" id="559882"/>
    <lineage>
        <taxon>Eukaryota</taxon>
        <taxon>Fungi</taxon>
        <taxon>Dikarya</taxon>
        <taxon>Ascomycota</taxon>
        <taxon>Pezizomycotina</taxon>
        <taxon>Eurotiomycetes</taxon>
        <taxon>Eurotiomycetidae</taxon>
        <taxon>Onygenales</taxon>
        <taxon>Arthrodermataceae</taxon>
        <taxon>Trichophyton</taxon>
    </lineage>
</organism>
<dbReference type="EMBL" id="DS995778">
    <property type="protein sequence ID" value="EGE08395.1"/>
    <property type="molecule type" value="Genomic_DNA"/>
</dbReference>
<dbReference type="Proteomes" id="UP000009169">
    <property type="component" value="Unassembled WGS sequence"/>
</dbReference>
<gene>
    <name evidence="3" type="ORF">TEQG_08802</name>
</gene>